<dbReference type="AlphaFoldDB" id="A0A1L3ZR55"/>
<evidence type="ECO:0000313" key="1">
    <source>
        <dbReference type="EMBL" id="API58103.1"/>
    </source>
</evidence>
<dbReference type="Proteomes" id="UP000182063">
    <property type="component" value="Chromosome"/>
</dbReference>
<gene>
    <name evidence="1" type="ORF">BSL82_01315</name>
</gene>
<dbReference type="KEGG" id="sphj:BSL82_01315"/>
<dbReference type="OrthoDB" id="564699at2"/>
<dbReference type="EMBL" id="CP018221">
    <property type="protein sequence ID" value="API58103.1"/>
    <property type="molecule type" value="Genomic_DNA"/>
</dbReference>
<protein>
    <submittedName>
        <fullName evidence="1">Uncharacterized protein</fullName>
    </submittedName>
</protein>
<dbReference type="STRING" id="1921510.BSL82_01315"/>
<evidence type="ECO:0000313" key="2">
    <source>
        <dbReference type="Proteomes" id="UP000182063"/>
    </source>
</evidence>
<dbReference type="RefSeq" id="WP_072595679.1">
    <property type="nucleotide sequence ID" value="NZ_CP018221.1"/>
</dbReference>
<name>A0A1L3ZR55_9SPHN</name>
<organism evidence="1 2">
    <name type="scientific">Tardibacter chloracetimidivorans</name>
    <dbReference type="NCBI Taxonomy" id="1921510"/>
    <lineage>
        <taxon>Bacteria</taxon>
        <taxon>Pseudomonadati</taxon>
        <taxon>Pseudomonadota</taxon>
        <taxon>Alphaproteobacteria</taxon>
        <taxon>Sphingomonadales</taxon>
        <taxon>Sphingomonadaceae</taxon>
        <taxon>Tardibacter</taxon>
    </lineage>
</organism>
<keyword evidence="2" id="KW-1185">Reference proteome</keyword>
<proteinExistence type="predicted"/>
<accession>A0A1L3ZR55</accession>
<reference evidence="2" key="1">
    <citation type="submission" date="2016-11" db="EMBL/GenBank/DDBJ databases">
        <title>Complete Genome Sequence of alachlor-degrading Sphingomonas sp. strain JJ-A5.</title>
        <authorList>
            <person name="Lee H."/>
            <person name="Ka J.-O."/>
        </authorList>
    </citation>
    <scope>NUCLEOTIDE SEQUENCE [LARGE SCALE GENOMIC DNA]</scope>
    <source>
        <strain evidence="2">JJ-A5</strain>
    </source>
</reference>
<sequence>MTLPTISTMPTPPARTDEPETFITRADAFIAAFPTLVSELNDFIVEVQAVAAALGVSSADDELAAIAGLVSAADKLPYFTGSGTAALADLTSFVRTLLDDADAAAFLTTLGIARHNQVVVDSSGNVIAGTATSSNHRFHKNVSQGEGILDVDNGVSGAFFFSHTSGGQSSAATALAIGRNSTTSRSINAGGTINASGADYAEYLKKAPDCGTIPAGQVCGINADGELVDQFDLAHSFVIKSTDPAYVGGDTWGSEELIGAKPVAPTPVDDGEGGEAVDPAEQAQFEIELAAWEAALEAERVKYDRIAFSGQVPANHIGAAVGEYLIAIRNPDGSIGTEAKTLADMSMAEYAAAVGKVWKILNDGRAWVAVKVG</sequence>